<evidence type="ECO:0000256" key="2">
    <source>
        <dbReference type="PIRSR" id="PIRSR605754-1"/>
    </source>
</evidence>
<dbReference type="Proteomes" id="UP000190328">
    <property type="component" value="Unassembled WGS sequence"/>
</dbReference>
<dbReference type="STRING" id="263852.SAMN02745116_00283"/>
<feature type="non-terminal residue" evidence="5">
    <location>
        <position position="377"/>
    </location>
</feature>
<feature type="transmembrane region" description="Helical" evidence="4">
    <location>
        <begin position="95"/>
        <end position="115"/>
    </location>
</feature>
<evidence type="ECO:0000313" key="6">
    <source>
        <dbReference type="Proteomes" id="UP000190328"/>
    </source>
</evidence>
<dbReference type="Pfam" id="PF04203">
    <property type="entry name" value="Sortase"/>
    <property type="match status" value="1"/>
</dbReference>
<reference evidence="6" key="1">
    <citation type="submission" date="2017-02" db="EMBL/GenBank/DDBJ databases">
        <authorList>
            <person name="Varghese N."/>
            <person name="Submissions S."/>
        </authorList>
    </citation>
    <scope>NUCLEOTIDE SEQUENCE [LARGE SCALE GENOMIC DNA]</scope>
    <source>
        <strain evidence="6">ATCC BAA-1030</strain>
    </source>
</reference>
<name>A0A1T4KJ20_9ENTE</name>
<dbReference type="NCBIfam" id="NF033745">
    <property type="entry name" value="class_C_sortase"/>
    <property type="match status" value="1"/>
</dbReference>
<evidence type="ECO:0000256" key="4">
    <source>
        <dbReference type="SAM" id="Phobius"/>
    </source>
</evidence>
<evidence type="ECO:0000256" key="1">
    <source>
        <dbReference type="ARBA" id="ARBA00022801"/>
    </source>
</evidence>
<dbReference type="CDD" id="cd05827">
    <property type="entry name" value="Sortase_C"/>
    <property type="match status" value="1"/>
</dbReference>
<dbReference type="InterPro" id="IPR023365">
    <property type="entry name" value="Sortase_dom-sf"/>
</dbReference>
<dbReference type="InterPro" id="IPR005754">
    <property type="entry name" value="Sortase"/>
</dbReference>
<dbReference type="EMBL" id="FUXI01000002">
    <property type="protein sequence ID" value="SJZ42408.1"/>
    <property type="molecule type" value="Genomic_DNA"/>
</dbReference>
<feature type="region of interest" description="Disordered" evidence="3">
    <location>
        <begin position="67"/>
        <end position="89"/>
    </location>
</feature>
<feature type="transmembrane region" description="Helical" evidence="4">
    <location>
        <begin position="330"/>
        <end position="353"/>
    </location>
</feature>
<keyword evidence="4" id="KW-0472">Membrane</keyword>
<sequence>MREASRQARMTREAIIKNFIDGEVDLSTKKEELGVYEEPSRKARQNARLIRREKLKNSVEEKLNEYSKTIKQHEQLPKKAEKKNKGKGKHKRSPLLISAILLIVFGMIVLLYPIVGNILANQERSEARTTYDNSMKKMSQEKKDAAWELAEEYNKYIYSLQEGRVKSEVEYKKVLDLGDTKNNVMGTIDIPAIDIVQLPFYHGTDMKTLDKGLGHFQPSSVPVGGVNTRSVITGHSGVKNQVLFTDIRNLKEGDLFFINVLGKRLAYEIDSFEEILPSEVEKVKITPGRDVVTLLTCTPPGINTYRLIVNGHRIPYAKAEKMPINKRNFWSYQSIVLSSLLFCFVVFMILYLLHRYFMKKSKSEDETIRNKAKKRMK</sequence>
<gene>
    <name evidence="5" type="ORF">SAMN02745116_00283</name>
</gene>
<feature type="compositionally biased region" description="Basic residues" evidence="3">
    <location>
        <begin position="80"/>
        <end position="89"/>
    </location>
</feature>
<evidence type="ECO:0000313" key="5">
    <source>
        <dbReference type="EMBL" id="SJZ42408.1"/>
    </source>
</evidence>
<dbReference type="NCBIfam" id="TIGR01076">
    <property type="entry name" value="sortase_fam"/>
    <property type="match status" value="1"/>
</dbReference>
<dbReference type="Gene3D" id="2.40.260.10">
    <property type="entry name" value="Sortase"/>
    <property type="match status" value="1"/>
</dbReference>
<keyword evidence="4" id="KW-0812">Transmembrane</keyword>
<feature type="active site" description="Acyl-thioester intermediate" evidence="2">
    <location>
        <position position="297"/>
    </location>
</feature>
<keyword evidence="4" id="KW-1133">Transmembrane helix</keyword>
<accession>A0A1T4KJ20</accession>
<dbReference type="AlphaFoldDB" id="A0A1T4KJ20"/>
<protein>
    <submittedName>
        <fullName evidence="5">Sortase A</fullName>
    </submittedName>
</protein>
<dbReference type="SUPFAM" id="SSF63817">
    <property type="entry name" value="Sortase"/>
    <property type="match status" value="1"/>
</dbReference>
<dbReference type="RefSeq" id="WP_407675484.1">
    <property type="nucleotide sequence ID" value="NZ_FUXI01000002.1"/>
</dbReference>
<dbReference type="InterPro" id="IPR042002">
    <property type="entry name" value="Sortase_C"/>
</dbReference>
<dbReference type="GO" id="GO:0016787">
    <property type="term" value="F:hydrolase activity"/>
    <property type="evidence" value="ECO:0007669"/>
    <property type="project" value="UniProtKB-KW"/>
</dbReference>
<keyword evidence="1" id="KW-0378">Hydrolase</keyword>
<organism evidence="5 6">
    <name type="scientific">Pilibacter termitis</name>
    <dbReference type="NCBI Taxonomy" id="263852"/>
    <lineage>
        <taxon>Bacteria</taxon>
        <taxon>Bacillati</taxon>
        <taxon>Bacillota</taxon>
        <taxon>Bacilli</taxon>
        <taxon>Lactobacillales</taxon>
        <taxon>Enterococcaceae</taxon>
        <taxon>Pilibacter</taxon>
    </lineage>
</organism>
<evidence type="ECO:0000256" key="3">
    <source>
        <dbReference type="SAM" id="MobiDB-lite"/>
    </source>
</evidence>
<feature type="active site" description="Proton donor/acceptor" evidence="2">
    <location>
        <position position="235"/>
    </location>
</feature>
<keyword evidence="6" id="KW-1185">Reference proteome</keyword>
<proteinExistence type="predicted"/>